<keyword evidence="1" id="KW-0378">Hydrolase</keyword>
<evidence type="ECO:0000313" key="1">
    <source>
        <dbReference type="EMBL" id="CAA6813938.1"/>
    </source>
</evidence>
<dbReference type="EC" id="3.6.1.23" evidence="1"/>
<dbReference type="SUPFAM" id="SSF101386">
    <property type="entry name" value="all-alpha NTP pyrophosphatases"/>
    <property type="match status" value="1"/>
</dbReference>
<dbReference type="AlphaFoldDB" id="A0A6S6TGB1"/>
<accession>A0A6S6TGB1</accession>
<organism evidence="1">
    <name type="scientific">uncultured Sulfurovum sp</name>
    <dbReference type="NCBI Taxonomy" id="269237"/>
    <lineage>
        <taxon>Bacteria</taxon>
        <taxon>Pseudomonadati</taxon>
        <taxon>Campylobacterota</taxon>
        <taxon>Epsilonproteobacteria</taxon>
        <taxon>Campylobacterales</taxon>
        <taxon>Sulfurovaceae</taxon>
        <taxon>Sulfurovum</taxon>
        <taxon>environmental samples</taxon>
    </lineage>
</organism>
<dbReference type="EMBL" id="CACVAP010000074">
    <property type="protein sequence ID" value="CAA6813938.1"/>
    <property type="molecule type" value="Genomic_DNA"/>
</dbReference>
<dbReference type="GO" id="GO:0004170">
    <property type="term" value="F:dUTP diphosphatase activity"/>
    <property type="evidence" value="ECO:0007669"/>
    <property type="project" value="UniProtKB-EC"/>
</dbReference>
<dbReference type="CDD" id="cd11527">
    <property type="entry name" value="NTP-PPase_dUTPase"/>
    <property type="match status" value="1"/>
</dbReference>
<gene>
    <name evidence="1" type="ORF">HELGO_WM6242</name>
</gene>
<protein>
    <submittedName>
        <fullName evidence="1">Dimeric dUTPase (EC)</fullName>
        <ecNumber evidence="1">3.6.1.23</ecNumber>
    </submittedName>
</protein>
<reference evidence="1" key="1">
    <citation type="submission" date="2020-01" db="EMBL/GenBank/DDBJ databases">
        <authorList>
            <person name="Meier V. D."/>
            <person name="Meier V D."/>
        </authorList>
    </citation>
    <scope>NUCLEOTIDE SEQUENCE</scope>
    <source>
        <strain evidence="1">HLG_WM_MAG_06</strain>
    </source>
</reference>
<proteinExistence type="predicted"/>
<dbReference type="Pfam" id="PF08761">
    <property type="entry name" value="dUTPase_2"/>
    <property type="match status" value="1"/>
</dbReference>
<dbReference type="InterPro" id="IPR014871">
    <property type="entry name" value="dUTPase/dCTP_pyrophosphatase"/>
</dbReference>
<dbReference type="Gene3D" id="1.10.4010.10">
    <property type="entry name" value="Type II deoxyuridine triphosphatase"/>
    <property type="match status" value="1"/>
</dbReference>
<sequence length="226" mass="26254">MNRILQMLELQQELNDATNGKNWEEGLTKNNKKIDWRRCIYLEAAELVESYPWKHWKNIDASPDYENIKIEIVDIWHFVMSEALRLYKVEKKGSISDISTAIIAMEGFDAFLNAEKGKELDPYVEIELVEKMIKTLFCNDDIDALVISFLTMASKLNLKLPELYTLYVGKNILNKFRQNHGYKDGSYLKEWNGKEDNVVMQSILATKSNITPEELYTALEEAYPKA</sequence>
<name>A0A6S6TGB1_9BACT</name>